<reference evidence="2 3" key="2">
    <citation type="journal article" date="2019" name="G3 (Bethesda)">
        <title>Hybrid Assembly of the Genome of the Entomopathogenic Nematode Steinernema carpocapsae Identifies the X-Chromosome.</title>
        <authorList>
            <person name="Serra L."/>
            <person name="Macchietto M."/>
            <person name="Macias-Munoz A."/>
            <person name="McGill C.J."/>
            <person name="Rodriguez I.M."/>
            <person name="Rodriguez B."/>
            <person name="Murad R."/>
            <person name="Mortazavi A."/>
        </authorList>
    </citation>
    <scope>NUCLEOTIDE SEQUENCE [LARGE SCALE GENOMIC DNA]</scope>
    <source>
        <strain evidence="2 3">ALL</strain>
    </source>
</reference>
<proteinExistence type="predicted"/>
<organism evidence="2 3">
    <name type="scientific">Steinernema carpocapsae</name>
    <name type="common">Entomopathogenic nematode</name>
    <dbReference type="NCBI Taxonomy" id="34508"/>
    <lineage>
        <taxon>Eukaryota</taxon>
        <taxon>Metazoa</taxon>
        <taxon>Ecdysozoa</taxon>
        <taxon>Nematoda</taxon>
        <taxon>Chromadorea</taxon>
        <taxon>Rhabditida</taxon>
        <taxon>Tylenchina</taxon>
        <taxon>Panagrolaimomorpha</taxon>
        <taxon>Strongyloidoidea</taxon>
        <taxon>Steinernematidae</taxon>
        <taxon>Steinernema</taxon>
    </lineage>
</organism>
<dbReference type="EMBL" id="AZBU02000007">
    <property type="protein sequence ID" value="TKR70346.1"/>
    <property type="molecule type" value="Genomic_DNA"/>
</dbReference>
<dbReference type="Proteomes" id="UP000298663">
    <property type="component" value="Unassembled WGS sequence"/>
</dbReference>
<accession>A0A4U5MLJ2</accession>
<name>A0A4U5MLJ2_STECR</name>
<dbReference type="AlphaFoldDB" id="A0A4U5MLJ2"/>
<evidence type="ECO:0000313" key="2">
    <source>
        <dbReference type="EMBL" id="TKR70346.1"/>
    </source>
</evidence>
<reference evidence="2 3" key="1">
    <citation type="journal article" date="2015" name="Genome Biol.">
        <title>Comparative genomics of Steinernema reveals deeply conserved gene regulatory networks.</title>
        <authorList>
            <person name="Dillman A.R."/>
            <person name="Macchietto M."/>
            <person name="Porter C.F."/>
            <person name="Rogers A."/>
            <person name="Williams B."/>
            <person name="Antoshechkin I."/>
            <person name="Lee M.M."/>
            <person name="Goodwin Z."/>
            <person name="Lu X."/>
            <person name="Lewis E.E."/>
            <person name="Goodrich-Blair H."/>
            <person name="Stock S.P."/>
            <person name="Adams B.J."/>
            <person name="Sternberg P.W."/>
            <person name="Mortazavi A."/>
        </authorList>
    </citation>
    <scope>NUCLEOTIDE SEQUENCE [LARGE SCALE GENOMIC DNA]</scope>
    <source>
        <strain evidence="2 3">ALL</strain>
    </source>
</reference>
<evidence type="ECO:0000256" key="1">
    <source>
        <dbReference type="SAM" id="MobiDB-lite"/>
    </source>
</evidence>
<feature type="compositionally biased region" description="Basic and acidic residues" evidence="1">
    <location>
        <begin position="18"/>
        <end position="28"/>
    </location>
</feature>
<gene>
    <name evidence="2" type="ORF">L596_022385</name>
</gene>
<sequence>MLHNFHRSSSTAAQHGARNHESRGDGEKSLASPFLNLPVDTKGYSVHTRRRRPIRGGLLIVQSDLSVLFSGLSSLRTRRQRSSPSVVEQFHRSTKAVAMNAALWLFVATSACVWPDSRADWPENFKSDLYECDKTFLSRYLVVGLNGRKRHRNIFYFEAWDVPGKLIHMTHDTTYAYMWKRLSIDPFTLGGDVNMMITQSDDQMPTKTCAHRSTDTLGINLKKRYVYFTYETWCKGPTKSDKDKSDKPHNLKWVVRSQVNFSFDGVMDDKVDNVTRYFVRAVGHVHQCELDKFYDCFDQMDKKSWKIRFPIGMRSRTRMALDESYVNKIYDHFKDKWFKPEAKYGVGGFSGVLLKEGALELRAQLTSGTKDEIVYAMMDGRQNPFQGPGSKACKYATLNASYFRYVYLVDMTNLNEDLGYFEEDEGNYDDTRIYEEYDFNQYYIDAIEKNSTEEPIAPGIDDCASVTVSFVFFMVIVIFM</sequence>
<feature type="region of interest" description="Disordered" evidence="1">
    <location>
        <begin position="1"/>
        <end position="34"/>
    </location>
</feature>
<comment type="caution">
    <text evidence="2">The sequence shown here is derived from an EMBL/GenBank/DDBJ whole genome shotgun (WGS) entry which is preliminary data.</text>
</comment>
<evidence type="ECO:0000313" key="3">
    <source>
        <dbReference type="Proteomes" id="UP000298663"/>
    </source>
</evidence>
<keyword evidence="3" id="KW-1185">Reference proteome</keyword>
<protein>
    <submittedName>
        <fullName evidence="2">Uncharacterized protein</fullName>
    </submittedName>
</protein>